<evidence type="ECO:0000313" key="1">
    <source>
        <dbReference type="EMBL" id="CAH2238320.1"/>
    </source>
</evidence>
<proteinExistence type="predicted"/>
<sequence length="115" mass="13140">MAFPKAFELYTLHLASVIQDPCIVECETPLTTDKDGDDDDEWKQVHCNKLKLYTIKFLILDRSGLICVNNPIQNSLIKPHSLRLEAHKLPLSKHAEQLPNFEAAKPIPQYMKLSL</sequence>
<comment type="caution">
    <text evidence="1">The sequence shown here is derived from an EMBL/GenBank/DDBJ whole genome shotgun (WGS) entry which is preliminary data.</text>
</comment>
<gene>
    <name evidence="1" type="primary">jg17477</name>
    <name evidence="1" type="ORF">PAEG_LOCUS15426</name>
</gene>
<name>A0A8S4RK26_9NEOP</name>
<keyword evidence="2" id="KW-1185">Reference proteome</keyword>
<protein>
    <submittedName>
        <fullName evidence="1">Jg17477 protein</fullName>
    </submittedName>
</protein>
<organism evidence="1 2">
    <name type="scientific">Pararge aegeria aegeria</name>
    <dbReference type="NCBI Taxonomy" id="348720"/>
    <lineage>
        <taxon>Eukaryota</taxon>
        <taxon>Metazoa</taxon>
        <taxon>Ecdysozoa</taxon>
        <taxon>Arthropoda</taxon>
        <taxon>Hexapoda</taxon>
        <taxon>Insecta</taxon>
        <taxon>Pterygota</taxon>
        <taxon>Neoptera</taxon>
        <taxon>Endopterygota</taxon>
        <taxon>Lepidoptera</taxon>
        <taxon>Glossata</taxon>
        <taxon>Ditrysia</taxon>
        <taxon>Papilionoidea</taxon>
        <taxon>Nymphalidae</taxon>
        <taxon>Satyrinae</taxon>
        <taxon>Satyrini</taxon>
        <taxon>Parargina</taxon>
        <taxon>Pararge</taxon>
    </lineage>
</organism>
<evidence type="ECO:0000313" key="2">
    <source>
        <dbReference type="Proteomes" id="UP000838756"/>
    </source>
</evidence>
<accession>A0A8S4RK26</accession>
<dbReference type="EMBL" id="CAKXAJ010025330">
    <property type="protein sequence ID" value="CAH2238320.1"/>
    <property type="molecule type" value="Genomic_DNA"/>
</dbReference>
<reference evidence="1" key="1">
    <citation type="submission" date="2022-03" db="EMBL/GenBank/DDBJ databases">
        <authorList>
            <person name="Lindestad O."/>
        </authorList>
    </citation>
    <scope>NUCLEOTIDE SEQUENCE</scope>
</reference>
<dbReference type="AlphaFoldDB" id="A0A8S4RK26"/>
<dbReference type="Proteomes" id="UP000838756">
    <property type="component" value="Unassembled WGS sequence"/>
</dbReference>